<organism evidence="1 2">
    <name type="scientific">Heliorestis convoluta</name>
    <dbReference type="NCBI Taxonomy" id="356322"/>
    <lineage>
        <taxon>Bacteria</taxon>
        <taxon>Bacillati</taxon>
        <taxon>Bacillota</taxon>
        <taxon>Clostridia</taxon>
        <taxon>Eubacteriales</taxon>
        <taxon>Heliobacteriaceae</taxon>
        <taxon>Heliorestis</taxon>
    </lineage>
</organism>
<proteinExistence type="predicted"/>
<sequence length="37" mass="4271">MQLWLLSFILFLSIIEKKIFTGAKKGNKMKMSIIGIE</sequence>
<accession>A0A5Q2MXQ5</accession>
<name>A0A5Q2MXQ5_9FIRM</name>
<reference evidence="2" key="1">
    <citation type="submission" date="2019-11" db="EMBL/GenBank/DDBJ databases">
        <title>Genome sequence of Heliorestis convoluta strain HH, an alkaliphilic and minimalistic phototrophic bacterium from a soda lake in Egypt.</title>
        <authorList>
            <person name="Dewey E.D."/>
            <person name="Stokes L.M."/>
            <person name="Burchell B.M."/>
            <person name="Shaffer K.N."/>
            <person name="Huntington A.M."/>
            <person name="Baker J.M."/>
            <person name="Nadendla S."/>
            <person name="Giglio M.G."/>
            <person name="Touchman J.W."/>
            <person name="Blankenship R.E."/>
            <person name="Madigan M.T."/>
            <person name="Sattley W.M."/>
        </authorList>
    </citation>
    <scope>NUCLEOTIDE SEQUENCE [LARGE SCALE GENOMIC DNA]</scope>
    <source>
        <strain evidence="2">HH</strain>
    </source>
</reference>
<gene>
    <name evidence="1" type="ORF">FTV88_0452</name>
</gene>
<dbReference type="KEGG" id="hcv:FTV88_0452"/>
<dbReference type="EMBL" id="CP045875">
    <property type="protein sequence ID" value="QGG46631.1"/>
    <property type="molecule type" value="Genomic_DNA"/>
</dbReference>
<evidence type="ECO:0000313" key="1">
    <source>
        <dbReference type="EMBL" id="QGG46631.1"/>
    </source>
</evidence>
<protein>
    <submittedName>
        <fullName evidence="1">Uncharacterized protein</fullName>
    </submittedName>
</protein>
<keyword evidence="2" id="KW-1185">Reference proteome</keyword>
<evidence type="ECO:0000313" key="2">
    <source>
        <dbReference type="Proteomes" id="UP000366051"/>
    </source>
</evidence>
<dbReference type="Proteomes" id="UP000366051">
    <property type="component" value="Chromosome"/>
</dbReference>
<dbReference type="AlphaFoldDB" id="A0A5Q2MXQ5"/>